<gene>
    <name evidence="1" type="ORF">AVEN_228116_1</name>
    <name evidence="2" type="ORF">AVEN_91920_1</name>
</gene>
<dbReference type="AlphaFoldDB" id="A0A4Y2SQR3"/>
<dbReference type="EMBL" id="BGPR01022820">
    <property type="protein sequence ID" value="GBN89519.1"/>
    <property type="molecule type" value="Genomic_DNA"/>
</dbReference>
<accession>A0A4Y2SQR3</accession>
<proteinExistence type="predicted"/>
<evidence type="ECO:0000313" key="1">
    <source>
        <dbReference type="EMBL" id="GBN89519.1"/>
    </source>
</evidence>
<evidence type="ECO:0000313" key="2">
    <source>
        <dbReference type="EMBL" id="GBN89522.1"/>
    </source>
</evidence>
<protein>
    <submittedName>
        <fullName evidence="1">Uncharacterized protein</fullName>
    </submittedName>
</protein>
<evidence type="ECO:0000313" key="3">
    <source>
        <dbReference type="Proteomes" id="UP000499080"/>
    </source>
</evidence>
<name>A0A4Y2SQR3_ARAVE</name>
<sequence length="78" mass="8667">MRCDASPVPIAEVSPDDIISLPNIFIPPTHSEKESETLEGIILDSPEQALTSWGTTHPSLRRATWRILMSTKKVLLLD</sequence>
<dbReference type="EMBL" id="BGPR01022823">
    <property type="protein sequence ID" value="GBN89522.1"/>
    <property type="molecule type" value="Genomic_DNA"/>
</dbReference>
<organism evidence="1 3">
    <name type="scientific">Araneus ventricosus</name>
    <name type="common">Orbweaver spider</name>
    <name type="synonym">Epeira ventricosa</name>
    <dbReference type="NCBI Taxonomy" id="182803"/>
    <lineage>
        <taxon>Eukaryota</taxon>
        <taxon>Metazoa</taxon>
        <taxon>Ecdysozoa</taxon>
        <taxon>Arthropoda</taxon>
        <taxon>Chelicerata</taxon>
        <taxon>Arachnida</taxon>
        <taxon>Araneae</taxon>
        <taxon>Araneomorphae</taxon>
        <taxon>Entelegynae</taxon>
        <taxon>Araneoidea</taxon>
        <taxon>Araneidae</taxon>
        <taxon>Araneus</taxon>
    </lineage>
</organism>
<dbReference type="Proteomes" id="UP000499080">
    <property type="component" value="Unassembled WGS sequence"/>
</dbReference>
<reference evidence="1 3" key="1">
    <citation type="journal article" date="2019" name="Sci. Rep.">
        <title>Orb-weaving spider Araneus ventricosus genome elucidates the spidroin gene catalogue.</title>
        <authorList>
            <person name="Kono N."/>
            <person name="Nakamura H."/>
            <person name="Ohtoshi R."/>
            <person name="Moran D.A.P."/>
            <person name="Shinohara A."/>
            <person name="Yoshida Y."/>
            <person name="Fujiwara M."/>
            <person name="Mori M."/>
            <person name="Tomita M."/>
            <person name="Arakawa K."/>
        </authorList>
    </citation>
    <scope>NUCLEOTIDE SEQUENCE [LARGE SCALE GENOMIC DNA]</scope>
</reference>
<comment type="caution">
    <text evidence="1">The sequence shown here is derived from an EMBL/GenBank/DDBJ whole genome shotgun (WGS) entry which is preliminary data.</text>
</comment>
<keyword evidence="3" id="KW-1185">Reference proteome</keyword>